<feature type="compositionally biased region" description="Pro residues" evidence="3">
    <location>
        <begin position="282"/>
        <end position="294"/>
    </location>
</feature>
<dbReference type="GO" id="GO:0016579">
    <property type="term" value="P:protein deubiquitination"/>
    <property type="evidence" value="ECO:0007669"/>
    <property type="project" value="TreeGrafter"/>
</dbReference>
<feature type="compositionally biased region" description="Gly residues" evidence="3">
    <location>
        <begin position="460"/>
        <end position="473"/>
    </location>
</feature>
<dbReference type="PROSITE" id="PS50102">
    <property type="entry name" value="RRM"/>
    <property type="match status" value="1"/>
</dbReference>
<accession>A0A9P6B737</accession>
<dbReference type="AlphaFoldDB" id="A0A9P6B737"/>
<dbReference type="GO" id="GO:0005829">
    <property type="term" value="C:cytosol"/>
    <property type="evidence" value="ECO:0007669"/>
    <property type="project" value="TreeGrafter"/>
</dbReference>
<dbReference type="PANTHER" id="PTHR10693">
    <property type="entry name" value="RAS GTPASE-ACTIVATING PROTEIN-BINDING PROTEIN"/>
    <property type="match status" value="1"/>
</dbReference>
<dbReference type="SUPFAM" id="SSF54427">
    <property type="entry name" value="NTF2-like"/>
    <property type="match status" value="1"/>
</dbReference>
<dbReference type="InterPro" id="IPR039539">
    <property type="entry name" value="Ras_GTPase_bind_prot"/>
</dbReference>
<dbReference type="GO" id="GO:1990861">
    <property type="term" value="C:Ubp3-Bre5 deubiquitination complex"/>
    <property type="evidence" value="ECO:0007669"/>
    <property type="project" value="TreeGrafter"/>
</dbReference>
<keyword evidence="1 2" id="KW-0694">RNA-binding</keyword>
<dbReference type="OrthoDB" id="339151at2759"/>
<evidence type="ECO:0000256" key="2">
    <source>
        <dbReference type="PROSITE-ProRule" id="PRU00176"/>
    </source>
</evidence>
<dbReference type="InterPro" id="IPR000504">
    <property type="entry name" value="RRM_dom"/>
</dbReference>
<dbReference type="Proteomes" id="UP000886523">
    <property type="component" value="Unassembled WGS sequence"/>
</dbReference>
<dbReference type="CDD" id="cd00590">
    <property type="entry name" value="RRM_SF"/>
    <property type="match status" value="1"/>
</dbReference>
<evidence type="ECO:0000313" key="7">
    <source>
        <dbReference type="Proteomes" id="UP000886523"/>
    </source>
</evidence>
<organism evidence="6 7">
    <name type="scientific">Hydnum rufescens UP504</name>
    <dbReference type="NCBI Taxonomy" id="1448309"/>
    <lineage>
        <taxon>Eukaryota</taxon>
        <taxon>Fungi</taxon>
        <taxon>Dikarya</taxon>
        <taxon>Basidiomycota</taxon>
        <taxon>Agaricomycotina</taxon>
        <taxon>Agaricomycetes</taxon>
        <taxon>Cantharellales</taxon>
        <taxon>Hydnaceae</taxon>
        <taxon>Hydnum</taxon>
    </lineage>
</organism>
<keyword evidence="7" id="KW-1185">Reference proteome</keyword>
<dbReference type="GO" id="GO:0034517">
    <property type="term" value="P:ribophagy"/>
    <property type="evidence" value="ECO:0007669"/>
    <property type="project" value="TreeGrafter"/>
</dbReference>
<dbReference type="SUPFAM" id="SSF54928">
    <property type="entry name" value="RNA-binding domain, RBD"/>
    <property type="match status" value="1"/>
</dbReference>
<dbReference type="PROSITE" id="PS50177">
    <property type="entry name" value="NTF2_DOMAIN"/>
    <property type="match status" value="1"/>
</dbReference>
<proteinExistence type="predicted"/>
<feature type="domain" description="RRM" evidence="4">
    <location>
        <begin position="341"/>
        <end position="434"/>
    </location>
</feature>
<feature type="region of interest" description="Disordered" evidence="3">
    <location>
        <begin position="260"/>
        <end position="294"/>
    </location>
</feature>
<dbReference type="InterPro" id="IPR002075">
    <property type="entry name" value="NTF2_dom"/>
</dbReference>
<name>A0A9P6B737_9AGAM</name>
<feature type="region of interest" description="Disordered" evidence="3">
    <location>
        <begin position="230"/>
        <end position="249"/>
    </location>
</feature>
<feature type="compositionally biased region" description="Basic and acidic residues" evidence="3">
    <location>
        <begin position="420"/>
        <end position="440"/>
    </location>
</feature>
<evidence type="ECO:0000259" key="5">
    <source>
        <dbReference type="PROSITE" id="PS50177"/>
    </source>
</evidence>
<protein>
    <submittedName>
        <fullName evidence="6">Uncharacterized protein</fullName>
    </submittedName>
</protein>
<dbReference type="EMBL" id="MU128931">
    <property type="protein sequence ID" value="KAF9517486.1"/>
    <property type="molecule type" value="Genomic_DNA"/>
</dbReference>
<comment type="caution">
    <text evidence="6">The sequence shown here is derived from an EMBL/GenBank/DDBJ whole genome shotgun (WGS) entry which is preliminary data.</text>
</comment>
<dbReference type="FunFam" id="3.10.450.50:FF:000003">
    <property type="entry name" value="Nuclear transport factor 2 family protein"/>
    <property type="match status" value="1"/>
</dbReference>
<dbReference type="Gene3D" id="3.10.450.50">
    <property type="match status" value="1"/>
</dbReference>
<feature type="compositionally biased region" description="Pro residues" evidence="3">
    <location>
        <begin position="233"/>
        <end position="243"/>
    </location>
</feature>
<evidence type="ECO:0000256" key="1">
    <source>
        <dbReference type="ARBA" id="ARBA00022884"/>
    </source>
</evidence>
<dbReference type="InterPro" id="IPR035979">
    <property type="entry name" value="RBD_domain_sf"/>
</dbReference>
<dbReference type="PANTHER" id="PTHR10693:SF20">
    <property type="entry name" value="AT27578P"/>
    <property type="match status" value="1"/>
</dbReference>
<dbReference type="GO" id="GO:1990904">
    <property type="term" value="C:ribonucleoprotein complex"/>
    <property type="evidence" value="ECO:0007669"/>
    <property type="project" value="TreeGrafter"/>
</dbReference>
<dbReference type="InterPro" id="IPR032710">
    <property type="entry name" value="NTF2-like_dom_sf"/>
</dbReference>
<evidence type="ECO:0000259" key="4">
    <source>
        <dbReference type="PROSITE" id="PS50102"/>
    </source>
</evidence>
<feature type="compositionally biased region" description="Low complexity" evidence="3">
    <location>
        <begin position="271"/>
        <end position="281"/>
    </location>
</feature>
<dbReference type="InterPro" id="IPR012677">
    <property type="entry name" value="Nucleotide-bd_a/b_plait_sf"/>
</dbReference>
<dbReference type="InterPro" id="IPR018222">
    <property type="entry name" value="Nuclear_transport_factor_2_euk"/>
</dbReference>
<feature type="region of interest" description="Disordered" evidence="3">
    <location>
        <begin position="179"/>
        <end position="217"/>
    </location>
</feature>
<dbReference type="Pfam" id="PF02136">
    <property type="entry name" value="NTF2"/>
    <property type="match status" value="1"/>
</dbReference>
<evidence type="ECO:0000256" key="3">
    <source>
        <dbReference type="SAM" id="MobiDB-lite"/>
    </source>
</evidence>
<dbReference type="Pfam" id="PF00076">
    <property type="entry name" value="RRM_1"/>
    <property type="match status" value="1"/>
</dbReference>
<dbReference type="Gene3D" id="3.30.70.330">
    <property type="match status" value="1"/>
</dbReference>
<gene>
    <name evidence="6" type="ORF">BS47DRAFT_1339317</name>
</gene>
<dbReference type="CDD" id="cd00780">
    <property type="entry name" value="NTF2"/>
    <property type="match status" value="1"/>
</dbReference>
<evidence type="ECO:0000313" key="6">
    <source>
        <dbReference type="EMBL" id="KAF9517486.1"/>
    </source>
</evidence>
<reference evidence="6" key="1">
    <citation type="journal article" date="2020" name="Nat. Commun.">
        <title>Large-scale genome sequencing of mycorrhizal fungi provides insights into the early evolution of symbiotic traits.</title>
        <authorList>
            <person name="Miyauchi S."/>
            <person name="Kiss E."/>
            <person name="Kuo A."/>
            <person name="Drula E."/>
            <person name="Kohler A."/>
            <person name="Sanchez-Garcia M."/>
            <person name="Morin E."/>
            <person name="Andreopoulos B."/>
            <person name="Barry K.W."/>
            <person name="Bonito G."/>
            <person name="Buee M."/>
            <person name="Carver A."/>
            <person name="Chen C."/>
            <person name="Cichocki N."/>
            <person name="Clum A."/>
            <person name="Culley D."/>
            <person name="Crous P.W."/>
            <person name="Fauchery L."/>
            <person name="Girlanda M."/>
            <person name="Hayes R.D."/>
            <person name="Keri Z."/>
            <person name="LaButti K."/>
            <person name="Lipzen A."/>
            <person name="Lombard V."/>
            <person name="Magnuson J."/>
            <person name="Maillard F."/>
            <person name="Murat C."/>
            <person name="Nolan M."/>
            <person name="Ohm R.A."/>
            <person name="Pangilinan J."/>
            <person name="Pereira M.F."/>
            <person name="Perotto S."/>
            <person name="Peter M."/>
            <person name="Pfister S."/>
            <person name="Riley R."/>
            <person name="Sitrit Y."/>
            <person name="Stielow J.B."/>
            <person name="Szollosi G."/>
            <person name="Zifcakova L."/>
            <person name="Stursova M."/>
            <person name="Spatafora J.W."/>
            <person name="Tedersoo L."/>
            <person name="Vaario L.M."/>
            <person name="Yamada A."/>
            <person name="Yan M."/>
            <person name="Wang P."/>
            <person name="Xu J."/>
            <person name="Bruns T."/>
            <person name="Baldrian P."/>
            <person name="Vilgalys R."/>
            <person name="Dunand C."/>
            <person name="Henrissat B."/>
            <person name="Grigoriev I.V."/>
            <person name="Hibbett D."/>
            <person name="Nagy L.G."/>
            <person name="Martin F.M."/>
        </authorList>
    </citation>
    <scope>NUCLEOTIDE SEQUENCE</scope>
    <source>
        <strain evidence="6">UP504</strain>
    </source>
</reference>
<sequence>MTSASANPTPAKIVPSEVGWQFVPQYYTFVNKQPSRLHCFYTKNSTFIHGTEGEDGKPCYGQHEIHQKILSIGFQDCKVFIHSVDAQSSANNGIIIQVIGEMSNNGEPWRKFAQTFFLAEQPNGYFVLNDIFRFLKEEADDDADDQVSEDVAPADEDVRPEPALVTEASYLTIPQQPLRAEPPNTIEAPKDIPPITNGVNGTHPTSEAPDSPEPENITLAPIEKDVHVAEPPTTVPLSPPSSPPRVASPIQTPTLVAEATPPTPVEKADEPVAPAPAVATPSTPPAVPSKPAPPKTWANLAAAKPGSWANGPPRLPVVPPPADGAANIHPAAAAANAVTTAQCFVKSVTEQVNPTLLREILVSRFGPIKELEIVRSKACAFLEFHSVESARRAILTSLPTTQGGEGGIRIGEGDPAALLHNRDVPRITVETRKERADRPPPRPHSGARGGPPPGADSRGGFRGGAGGGRGRGAPRGAPNPTK</sequence>
<feature type="region of interest" description="Disordered" evidence="3">
    <location>
        <begin position="398"/>
        <end position="482"/>
    </location>
</feature>
<dbReference type="GO" id="GO:0003729">
    <property type="term" value="F:mRNA binding"/>
    <property type="evidence" value="ECO:0007669"/>
    <property type="project" value="TreeGrafter"/>
</dbReference>
<dbReference type="SMART" id="SM00360">
    <property type="entry name" value="RRM"/>
    <property type="match status" value="1"/>
</dbReference>
<feature type="domain" description="NTF2" evidence="5">
    <location>
        <begin position="18"/>
        <end position="134"/>
    </location>
</feature>